<feature type="transmembrane region" description="Helical" evidence="1">
    <location>
        <begin position="47"/>
        <end position="64"/>
    </location>
</feature>
<reference evidence="2" key="1">
    <citation type="submission" date="2019-12" db="EMBL/GenBank/DDBJ databases">
        <title>High-Quality draft genome sequences of three cyanobacteria isolated from the limestone walls of the Old Cathedral of Coimbra.</title>
        <authorList>
            <person name="Tiago I."/>
            <person name="Soares F."/>
            <person name="Portugal A."/>
        </authorList>
    </citation>
    <scope>NUCLEOTIDE SEQUENCE [LARGE SCALE GENOMIC DNA]</scope>
    <source>
        <strain evidence="2">C</strain>
    </source>
</reference>
<evidence type="ECO:0000313" key="2">
    <source>
        <dbReference type="EMBL" id="NCJ07221.1"/>
    </source>
</evidence>
<keyword evidence="1" id="KW-0472">Membrane</keyword>
<comment type="caution">
    <text evidence="2">The sequence shown here is derived from an EMBL/GenBank/DDBJ whole genome shotgun (WGS) entry which is preliminary data.</text>
</comment>
<dbReference type="EMBL" id="WVIC01000023">
    <property type="protein sequence ID" value="NCJ07221.1"/>
    <property type="molecule type" value="Genomic_DNA"/>
</dbReference>
<keyword evidence="1" id="KW-0812">Transmembrane</keyword>
<gene>
    <name evidence="2" type="ORF">GS597_12035</name>
</gene>
<dbReference type="RefSeq" id="WP_161825702.1">
    <property type="nucleotide sequence ID" value="NZ_WVIC01000023.1"/>
</dbReference>
<sequence length="111" mass="12658">MFNLSWHDILLAISGLASAWGIILLLKRESLEDHQEIDESDAAEETLLRMAFIYWVVYCSTVVLQKFGGDFPHTYLVTLKLTGMLTYLLTFCCILGLPLHLLEARQQPQSK</sequence>
<keyword evidence="1" id="KW-1133">Transmembrane helix</keyword>
<organism evidence="2 3">
    <name type="scientific">Petrachloros mirabilis ULC683</name>
    <dbReference type="NCBI Taxonomy" id="2781853"/>
    <lineage>
        <taxon>Bacteria</taxon>
        <taxon>Bacillati</taxon>
        <taxon>Cyanobacteriota</taxon>
        <taxon>Cyanophyceae</taxon>
        <taxon>Synechococcales</taxon>
        <taxon>Petrachlorosaceae</taxon>
        <taxon>Petrachloros</taxon>
        <taxon>Petrachloros mirabilis</taxon>
    </lineage>
</organism>
<evidence type="ECO:0000256" key="1">
    <source>
        <dbReference type="SAM" id="Phobius"/>
    </source>
</evidence>
<accession>A0A8K2A7S6</accession>
<feature type="transmembrane region" description="Helical" evidence="1">
    <location>
        <begin position="6"/>
        <end position="26"/>
    </location>
</feature>
<feature type="transmembrane region" description="Helical" evidence="1">
    <location>
        <begin position="84"/>
        <end position="102"/>
    </location>
</feature>
<proteinExistence type="predicted"/>
<dbReference type="AlphaFoldDB" id="A0A8K2A7S6"/>
<protein>
    <submittedName>
        <fullName evidence="2">Uncharacterized protein</fullName>
    </submittedName>
</protein>
<dbReference type="Proteomes" id="UP000607397">
    <property type="component" value="Unassembled WGS sequence"/>
</dbReference>
<evidence type="ECO:0000313" key="3">
    <source>
        <dbReference type="Proteomes" id="UP000607397"/>
    </source>
</evidence>
<keyword evidence="3" id="KW-1185">Reference proteome</keyword>
<name>A0A8K2A7S6_9CYAN</name>